<gene>
    <name evidence="8" type="ORF">WA026_006312</name>
</gene>
<dbReference type="EMBL" id="JARQZJ010000002">
    <property type="protein sequence ID" value="KAK9870228.1"/>
    <property type="molecule type" value="Genomic_DNA"/>
</dbReference>
<dbReference type="Gene3D" id="2.60.40.1180">
    <property type="entry name" value="Golgi alpha-mannosidase II"/>
    <property type="match status" value="1"/>
</dbReference>
<name>A0AAW1TP72_9CUCU</name>
<dbReference type="Proteomes" id="UP001431783">
    <property type="component" value="Unassembled WGS sequence"/>
</dbReference>
<organism evidence="8 9">
    <name type="scientific">Henosepilachna vigintioctopunctata</name>
    <dbReference type="NCBI Taxonomy" id="420089"/>
    <lineage>
        <taxon>Eukaryota</taxon>
        <taxon>Metazoa</taxon>
        <taxon>Ecdysozoa</taxon>
        <taxon>Arthropoda</taxon>
        <taxon>Hexapoda</taxon>
        <taxon>Insecta</taxon>
        <taxon>Pterygota</taxon>
        <taxon>Neoptera</taxon>
        <taxon>Endopterygota</taxon>
        <taxon>Coleoptera</taxon>
        <taxon>Polyphaga</taxon>
        <taxon>Cucujiformia</taxon>
        <taxon>Coccinelloidea</taxon>
        <taxon>Coccinellidae</taxon>
        <taxon>Epilachninae</taxon>
        <taxon>Epilachnini</taxon>
        <taxon>Henosepilachna</taxon>
    </lineage>
</organism>
<keyword evidence="5" id="KW-0732">Signal</keyword>
<evidence type="ECO:0000256" key="4">
    <source>
        <dbReference type="RuleBase" id="RU361185"/>
    </source>
</evidence>
<dbReference type="Pfam" id="PF21365">
    <property type="entry name" value="Glyco_hydro_31_3rd"/>
    <property type="match status" value="1"/>
</dbReference>
<dbReference type="InterPro" id="IPR013780">
    <property type="entry name" value="Glyco_hydro_b"/>
</dbReference>
<evidence type="ECO:0000256" key="1">
    <source>
        <dbReference type="ARBA" id="ARBA00007806"/>
    </source>
</evidence>
<dbReference type="SUPFAM" id="SSF51011">
    <property type="entry name" value="Glycosyl hydrolase domain"/>
    <property type="match status" value="1"/>
</dbReference>
<comment type="caution">
    <text evidence="8">The sequence shown here is derived from an EMBL/GenBank/DDBJ whole genome shotgun (WGS) entry which is preliminary data.</text>
</comment>
<dbReference type="InterPro" id="IPR048395">
    <property type="entry name" value="Glyco_hydro_31_C"/>
</dbReference>
<reference evidence="8 9" key="1">
    <citation type="submission" date="2023-03" db="EMBL/GenBank/DDBJ databases">
        <title>Genome insight into feeding habits of ladybird beetles.</title>
        <authorList>
            <person name="Li H.-S."/>
            <person name="Huang Y.-H."/>
            <person name="Pang H."/>
        </authorList>
    </citation>
    <scope>NUCLEOTIDE SEQUENCE [LARGE SCALE GENOMIC DNA]</scope>
    <source>
        <strain evidence="8">SYSU_2023b</strain>
        <tissue evidence="8">Whole body</tissue>
    </source>
</reference>
<proteinExistence type="inferred from homology"/>
<dbReference type="PANTHER" id="PTHR43053:SF4">
    <property type="entry name" value="MYOGENESIS-REGULATING GLYCOSIDASE"/>
    <property type="match status" value="1"/>
</dbReference>
<protein>
    <submittedName>
        <fullName evidence="8">Uncharacterized protein</fullName>
    </submittedName>
</protein>
<dbReference type="PANTHER" id="PTHR43053">
    <property type="entry name" value="GLYCOSIDASE FAMILY 31"/>
    <property type="match status" value="1"/>
</dbReference>
<comment type="similarity">
    <text evidence="1 4">Belongs to the glycosyl hydrolase 31 family.</text>
</comment>
<evidence type="ECO:0000259" key="7">
    <source>
        <dbReference type="Pfam" id="PF21365"/>
    </source>
</evidence>
<dbReference type="InterPro" id="IPR050985">
    <property type="entry name" value="Alpha-glycosidase_related"/>
</dbReference>
<dbReference type="AlphaFoldDB" id="A0AAW1TP72"/>
<evidence type="ECO:0000313" key="8">
    <source>
        <dbReference type="EMBL" id="KAK9870228.1"/>
    </source>
</evidence>
<feature type="domain" description="Glycoside hydrolase family 31 TIM barrel" evidence="6">
    <location>
        <begin position="267"/>
        <end position="495"/>
    </location>
</feature>
<evidence type="ECO:0000256" key="5">
    <source>
        <dbReference type="SAM" id="SignalP"/>
    </source>
</evidence>
<dbReference type="GO" id="GO:0005975">
    <property type="term" value="P:carbohydrate metabolic process"/>
    <property type="evidence" value="ECO:0007669"/>
    <property type="project" value="InterPro"/>
</dbReference>
<evidence type="ECO:0000256" key="2">
    <source>
        <dbReference type="ARBA" id="ARBA00022801"/>
    </source>
</evidence>
<dbReference type="SUPFAM" id="SSF51445">
    <property type="entry name" value="(Trans)glycosidases"/>
    <property type="match status" value="1"/>
</dbReference>
<keyword evidence="2 4" id="KW-0378">Hydrolase</keyword>
<keyword evidence="9" id="KW-1185">Reference proteome</keyword>
<accession>A0AAW1TP72</accession>
<evidence type="ECO:0000259" key="6">
    <source>
        <dbReference type="Pfam" id="PF01055"/>
    </source>
</evidence>
<evidence type="ECO:0000313" key="9">
    <source>
        <dbReference type="Proteomes" id="UP001431783"/>
    </source>
</evidence>
<feature type="chain" id="PRO_5043979736" evidence="5">
    <location>
        <begin position="20"/>
        <end position="597"/>
    </location>
</feature>
<evidence type="ECO:0000256" key="3">
    <source>
        <dbReference type="ARBA" id="ARBA00023295"/>
    </source>
</evidence>
<dbReference type="GO" id="GO:0004553">
    <property type="term" value="F:hydrolase activity, hydrolyzing O-glycosyl compounds"/>
    <property type="evidence" value="ECO:0007669"/>
    <property type="project" value="InterPro"/>
</dbReference>
<dbReference type="InterPro" id="IPR017853">
    <property type="entry name" value="GH"/>
</dbReference>
<keyword evidence="3 4" id="KW-0326">Glycosidase</keyword>
<feature type="domain" description="Glycosyl hydrolase family 31 C-terminal" evidence="7">
    <location>
        <begin position="514"/>
        <end position="596"/>
    </location>
</feature>
<dbReference type="Gene3D" id="3.20.20.80">
    <property type="entry name" value="Glycosidases"/>
    <property type="match status" value="1"/>
</dbReference>
<sequence>MIVKTALILLIGLINLAISQKIPSGDGKSILEYRVSDNNGLWIEVSHGNEVKLRAQIGNGFNILASTCSLFQVFQIRWANDGKNDLVFNDCFNLDREEVSWYGGPETWTTEWPIEKLSFNNRPYISSRLHNGAVVEPYWLNSKGGFILVDDNVPLFVDQNNEQDDRVCFKAANAFPFTKPTIILSYTLAVKANAKDAHIYAVNKLLGKPSDLPDERMVREPIWTTWGKYKADVDDPTVLDYLHGIIAHNFTKGQIEIDDKWEECYGDQTFETSNSMDPSIRKYRCSVPVTEGFVNDYFVNSTTGNATTFWWNGNSSYVIDFTKPSAAEWFKRRLNKIQEDYKIDGFKCDAGESDWLPMNHTFHGKYDDTPRAFTRLYMNACNQLGKLVEVRSTWRTQELTVFVRMLDKDSVWGNRNGLRSLVHSLLQFNMIGYPYVLPDLVGGNGYNNTLPSPELLVRWTQANTFMPSIQFSFLPWELDDEGFDTTEIVRKFVDLHEKYSADIIDAMRQSVEAGIPTNPPIWWIDPTDPVALSVEDEFLLGEKILVAPILEEGALSRDVYLPNGRWQDGNTGAIIEGRRTLKDYPAPIDVLPYFIRL</sequence>
<dbReference type="Pfam" id="PF01055">
    <property type="entry name" value="Glyco_hydro_31_2nd"/>
    <property type="match status" value="1"/>
</dbReference>
<dbReference type="CDD" id="cd06592">
    <property type="entry name" value="GH31_NET37"/>
    <property type="match status" value="1"/>
</dbReference>
<feature type="signal peptide" evidence="5">
    <location>
        <begin position="1"/>
        <end position="19"/>
    </location>
</feature>
<dbReference type="InterPro" id="IPR000322">
    <property type="entry name" value="Glyco_hydro_31_TIM"/>
</dbReference>